<protein>
    <submittedName>
        <fullName evidence="1">Uncharacterized protein</fullName>
    </submittedName>
</protein>
<dbReference type="AlphaFoldDB" id="A0ABD5EEJ3"/>
<gene>
    <name evidence="1" type="ORF">RM574_30590</name>
</gene>
<proteinExistence type="predicted"/>
<evidence type="ECO:0000313" key="2">
    <source>
        <dbReference type="Proteomes" id="UP001183607"/>
    </source>
</evidence>
<accession>A0ABD5EEJ3</accession>
<name>A0ABD5EEJ3_9ACTN</name>
<sequence>MLYHAKFEDAVAAIRGQLPKLQTLIRVGTASGDPKVEALDFATLVAAQGSQRPQVDIAEHDEAYVL</sequence>
<dbReference type="RefSeq" id="WP_311677801.1">
    <property type="nucleotide sequence ID" value="NZ_JAVRER010000170.1"/>
</dbReference>
<feature type="non-terminal residue" evidence="1">
    <location>
        <position position="66"/>
    </location>
</feature>
<evidence type="ECO:0000313" key="1">
    <source>
        <dbReference type="EMBL" id="MDT0419824.1"/>
    </source>
</evidence>
<dbReference type="Proteomes" id="UP001183607">
    <property type="component" value="Unassembled WGS sequence"/>
</dbReference>
<organism evidence="1 2">
    <name type="scientific">Streptomyces evansiae</name>
    <dbReference type="NCBI Taxonomy" id="3075535"/>
    <lineage>
        <taxon>Bacteria</taxon>
        <taxon>Bacillati</taxon>
        <taxon>Actinomycetota</taxon>
        <taxon>Actinomycetes</taxon>
        <taxon>Kitasatosporales</taxon>
        <taxon>Streptomycetaceae</taxon>
        <taxon>Streptomyces</taxon>
    </lineage>
</organism>
<reference evidence="2" key="1">
    <citation type="submission" date="2023-07" db="EMBL/GenBank/DDBJ databases">
        <title>30 novel species of actinomycetes from the DSMZ collection.</title>
        <authorList>
            <person name="Nouioui I."/>
        </authorList>
    </citation>
    <scope>NUCLEOTIDE SEQUENCE [LARGE SCALE GENOMIC DNA]</scope>
    <source>
        <strain evidence="2">DSM 41982</strain>
    </source>
</reference>
<comment type="caution">
    <text evidence="1">The sequence shown here is derived from an EMBL/GenBank/DDBJ whole genome shotgun (WGS) entry which is preliminary data.</text>
</comment>
<dbReference type="EMBL" id="JAVRER010000170">
    <property type="protein sequence ID" value="MDT0419824.1"/>
    <property type="molecule type" value="Genomic_DNA"/>
</dbReference>